<accession>A0A7K3PET2</accession>
<organism evidence="1 2">
    <name type="scientific">Streptomyces coelicoflavus</name>
    <dbReference type="NCBI Taxonomy" id="285562"/>
    <lineage>
        <taxon>Bacteria</taxon>
        <taxon>Bacillati</taxon>
        <taxon>Actinomycetota</taxon>
        <taxon>Actinomycetes</taxon>
        <taxon>Kitasatosporales</taxon>
        <taxon>Streptomycetaceae</taxon>
        <taxon>Streptomyces</taxon>
    </lineage>
</organism>
<dbReference type="SUPFAM" id="SSF109854">
    <property type="entry name" value="DinB/YfiT-like putative metalloenzymes"/>
    <property type="match status" value="1"/>
</dbReference>
<dbReference type="InterPro" id="IPR007061">
    <property type="entry name" value="MST-like"/>
</dbReference>
<gene>
    <name evidence="1" type="ORF">G3I32_06155</name>
</gene>
<sequence length="186" mass="20348">MAIDQDTTPDPTQAPAAPAGERADLLEVLAKHRHFLRFTTRDLTDEQAGLRTTDSELCLGGLIKHVTAAERNWADFIVDGPSVMGDFTAMTEADWARRADEFRMLPGETLAGVLADYAEVARRTDELVATLPDLGATQPLPKAPWFQAETEWSARRVLMHIIAETAQHAGHADIVRESLDGAKSMG</sequence>
<dbReference type="Proteomes" id="UP000470446">
    <property type="component" value="Unassembled WGS sequence"/>
</dbReference>
<dbReference type="AlphaFoldDB" id="A0A7K3PET2"/>
<dbReference type="Pfam" id="PF04978">
    <property type="entry name" value="MST"/>
    <property type="match status" value="1"/>
</dbReference>
<protein>
    <submittedName>
        <fullName evidence="1">DinB family protein</fullName>
    </submittedName>
</protein>
<evidence type="ECO:0000313" key="2">
    <source>
        <dbReference type="Proteomes" id="UP000470446"/>
    </source>
</evidence>
<name>A0A7K3PET2_9ACTN</name>
<dbReference type="Gene3D" id="1.20.120.450">
    <property type="entry name" value="dinb family like domain"/>
    <property type="match status" value="1"/>
</dbReference>
<dbReference type="RefSeq" id="WP_164244306.1">
    <property type="nucleotide sequence ID" value="NZ_JAAGMA010000166.1"/>
</dbReference>
<proteinExistence type="predicted"/>
<comment type="caution">
    <text evidence="1">The sequence shown here is derived from an EMBL/GenBank/DDBJ whole genome shotgun (WGS) entry which is preliminary data.</text>
</comment>
<dbReference type="EMBL" id="JAAGMA010000166">
    <property type="protein sequence ID" value="NEB08458.1"/>
    <property type="molecule type" value="Genomic_DNA"/>
</dbReference>
<reference evidence="1 2" key="1">
    <citation type="submission" date="2020-01" db="EMBL/GenBank/DDBJ databases">
        <title>Insect and environment-associated Actinomycetes.</title>
        <authorList>
            <person name="Currrie C."/>
            <person name="Chevrette M."/>
            <person name="Carlson C."/>
            <person name="Stubbendieck R."/>
            <person name="Wendt-Pienkowski E."/>
        </authorList>
    </citation>
    <scope>NUCLEOTIDE SEQUENCE [LARGE SCALE GENOMIC DNA]</scope>
    <source>
        <strain evidence="1 2">SID14163</strain>
    </source>
</reference>
<evidence type="ECO:0000313" key="1">
    <source>
        <dbReference type="EMBL" id="NEB08458.1"/>
    </source>
</evidence>
<dbReference type="InterPro" id="IPR034660">
    <property type="entry name" value="DinB/YfiT-like"/>
</dbReference>